<dbReference type="GeneID" id="117676713"/>
<feature type="transmembrane region" description="Helical" evidence="21">
    <location>
        <begin position="801"/>
        <end position="822"/>
    </location>
</feature>
<evidence type="ECO:0000256" key="15">
    <source>
        <dbReference type="ARBA" id="ARBA00060409"/>
    </source>
</evidence>
<dbReference type="AlphaFoldDB" id="A0A6P9DMB7"/>
<evidence type="ECO:0000259" key="22">
    <source>
        <dbReference type="PROSITE" id="PS50006"/>
    </source>
</evidence>
<dbReference type="PANTHER" id="PTHR15715">
    <property type="entry name" value="CENTROSOMAL PROTEIN OF 170 KDA"/>
    <property type="match status" value="1"/>
</dbReference>
<evidence type="ECO:0000256" key="8">
    <source>
        <dbReference type="ARBA" id="ARBA00022989"/>
    </source>
</evidence>
<evidence type="ECO:0000256" key="18">
    <source>
        <dbReference type="ARBA" id="ARBA00074026"/>
    </source>
</evidence>
<dbReference type="SMART" id="SM00240">
    <property type="entry name" value="FHA"/>
    <property type="match status" value="1"/>
</dbReference>
<dbReference type="SUPFAM" id="SSF49879">
    <property type="entry name" value="SMAD/FHA domain"/>
    <property type="match status" value="1"/>
</dbReference>
<dbReference type="CDD" id="cd22679">
    <property type="entry name" value="FHA_SLMAP"/>
    <property type="match status" value="1"/>
</dbReference>
<dbReference type="PROSITE" id="PS50006">
    <property type="entry name" value="FHA_DOMAIN"/>
    <property type="match status" value="1"/>
</dbReference>
<dbReference type="Gene3D" id="2.60.200.20">
    <property type="match status" value="1"/>
</dbReference>
<feature type="domain" description="FHA" evidence="22">
    <location>
        <begin position="28"/>
        <end position="85"/>
    </location>
</feature>
<dbReference type="OrthoDB" id="687730at2759"/>
<feature type="region of interest" description="Disordered" evidence="20">
    <location>
        <begin position="437"/>
        <end position="467"/>
    </location>
</feature>
<evidence type="ECO:0000256" key="7">
    <source>
        <dbReference type="ARBA" id="ARBA00022824"/>
    </source>
</evidence>
<sequence>MPSALAIFTCRPNSHPFQERHVYLDEPVKIGRSVARCRPAQNNATFDCKVLSRNHALVWFDHKTGKFYLQDTKSSNGTFINSQRLSRGSEESPPCEILSGDIIQFGVDVTENTRKVTHGCIVSTIKLFLPDGMEARLRSDVIHAPLPSPVDKVAANTPSIYSQELFQLSQYLQEALHREQMLEQKLATLQRLLAVTQEASDTSWQALIDEDRLLSRLEVMGNQLQACSKNQTEDSLRKELIALQEDKHNYETTAKESLRRVLQEKIEVVRKLSEVERSLSNTEDECTHLKEMNERTQEELRELANKYNGAVNEIKDLADKLKVAEGRQEEIQQKGQAEKKELQHKIEEMEEREQELQAKIEALQADNDFTNERLTALQGIQVDDFVPKINGSTEKEHFLSKSGGDCTFIHQFIECQNKLMDEGHLSRTDETKILKENQAKAKEAELSDTLSPSKEKSSDDTTDAQMDDHELNEPIAKVALLKADELQGAQSETETKQEIQQLHQELIEAQELARTSKQKCFELQALLEEERKAYRLQAEESTKQIQVLQAQLHRLQKDIERLHEEKENVISSTRNELLSAQNEILLLQDVAEKATSERDTDVTVLQEELQKVRAELEKWRKEASKYEKEIDSLQASFQLRCQQHENQQREEATQLHGELEKLRKKWAVLESECLSLKKENSLLACELQRQEKELHNSQQQSLALTSELSVLEVSQKELENKMGSLKEEHQRDATTLKTLLNEAEIQAKDAHSEYENTQTMLSELRLKFEITEQEKQSVTDELKQCKENLKLLQEKGNNSQWPWMPVMAALVAVTAMVLYPGLTRASP</sequence>
<dbReference type="PANTHER" id="PTHR15715:SF22">
    <property type="entry name" value="SARCOLEMMAL MEMBRANE-ASSOCIATED PROTEIN"/>
    <property type="match status" value="1"/>
</dbReference>
<organism evidence="23 24">
    <name type="scientific">Pantherophis guttatus</name>
    <name type="common">Corn snake</name>
    <name type="synonym">Elaphe guttata</name>
    <dbReference type="NCBI Taxonomy" id="94885"/>
    <lineage>
        <taxon>Eukaryota</taxon>
        <taxon>Metazoa</taxon>
        <taxon>Chordata</taxon>
        <taxon>Craniata</taxon>
        <taxon>Vertebrata</taxon>
        <taxon>Euteleostomi</taxon>
        <taxon>Lepidosauria</taxon>
        <taxon>Squamata</taxon>
        <taxon>Bifurcata</taxon>
        <taxon>Unidentata</taxon>
        <taxon>Episquamata</taxon>
        <taxon>Toxicofera</taxon>
        <taxon>Serpentes</taxon>
        <taxon>Colubroidea</taxon>
        <taxon>Colubridae</taxon>
        <taxon>Colubrinae</taxon>
        <taxon>Pantherophis</taxon>
    </lineage>
</organism>
<evidence type="ECO:0000256" key="10">
    <source>
        <dbReference type="ARBA" id="ARBA00023128"/>
    </source>
</evidence>
<keyword evidence="8 21" id="KW-1133">Transmembrane helix</keyword>
<dbReference type="InterPro" id="IPR008984">
    <property type="entry name" value="SMAD_FHA_dom_sf"/>
</dbReference>
<keyword evidence="7" id="KW-0256">Endoplasmic reticulum</keyword>
<keyword evidence="11 21" id="KW-0472">Membrane</keyword>
<evidence type="ECO:0000256" key="13">
    <source>
        <dbReference type="ARBA" id="ARBA00046294"/>
    </source>
</evidence>
<keyword evidence="9 19" id="KW-0175">Coiled coil</keyword>
<dbReference type="InterPro" id="IPR051176">
    <property type="entry name" value="Cent_Immune-Sig_Mod"/>
</dbReference>
<evidence type="ECO:0000256" key="9">
    <source>
        <dbReference type="ARBA" id="ARBA00023054"/>
    </source>
</evidence>
<comment type="function">
    <text evidence="14">Associates with the striatin-interacting phosphatase and kinase (STRIPAK) core complex, forming the extended (SIKE1:SLMAP)STRIPAK complex. The (SIKE1:SLMAP)STRIPAK complex dephosphorylates STK3 leading to the inhibition of Hippo signaling and the control of cell growth. May play a role during myoblast fusion.</text>
</comment>
<keyword evidence="10" id="KW-0496">Mitochondrion</keyword>
<evidence type="ECO:0000256" key="20">
    <source>
        <dbReference type="SAM" id="MobiDB-lite"/>
    </source>
</evidence>
<dbReference type="GO" id="GO:1900825">
    <property type="term" value="P:regulation of membrane depolarization during cardiac muscle cell action potential"/>
    <property type="evidence" value="ECO:0007669"/>
    <property type="project" value="TreeGrafter"/>
</dbReference>
<comment type="subcellular location">
    <subcellularLocation>
        <location evidence="15">Cell membrane</location>
        <location evidence="15">Sarcolemma</location>
        <topology evidence="15">Single-pass type IV membrane protein</topology>
    </subcellularLocation>
    <subcellularLocation>
        <location evidence="1">Cytoplasm</location>
        <location evidence="1">Cytoskeleton</location>
        <location evidence="1">Microtubule organizing center</location>
        <location evidence="1">Centrosome</location>
    </subcellularLocation>
    <subcellularLocation>
        <location evidence="2">Endoplasmic reticulum membrane</location>
        <topology evidence="2">Single-pass membrane protein</topology>
    </subcellularLocation>
    <subcellularLocation>
        <location evidence="13">Mitochondrion membrane</location>
        <topology evidence="13">Single-pass type IV membrane protein</topology>
    </subcellularLocation>
</comment>
<accession>A0A6P9DMB7</accession>
<keyword evidence="5" id="KW-0597">Phosphoprotein</keyword>
<keyword evidence="4" id="KW-0963">Cytoplasm</keyword>
<evidence type="ECO:0000256" key="11">
    <source>
        <dbReference type="ARBA" id="ARBA00023136"/>
    </source>
</evidence>
<feature type="coiled-coil region" evidence="19">
    <location>
        <begin position="233"/>
        <end position="373"/>
    </location>
</feature>
<evidence type="ECO:0000313" key="23">
    <source>
        <dbReference type="Proteomes" id="UP001652622"/>
    </source>
</evidence>
<dbReference type="FunFam" id="2.60.200.20:FF:000003">
    <property type="entry name" value="sarcolemmal membrane-associated protein isoform X2"/>
    <property type="match status" value="1"/>
</dbReference>
<evidence type="ECO:0000256" key="21">
    <source>
        <dbReference type="SAM" id="Phobius"/>
    </source>
</evidence>
<evidence type="ECO:0000256" key="2">
    <source>
        <dbReference type="ARBA" id="ARBA00004389"/>
    </source>
</evidence>
<evidence type="ECO:0000256" key="1">
    <source>
        <dbReference type="ARBA" id="ARBA00004300"/>
    </source>
</evidence>
<dbReference type="GO" id="GO:0005789">
    <property type="term" value="C:endoplasmic reticulum membrane"/>
    <property type="evidence" value="ECO:0007669"/>
    <property type="project" value="UniProtKB-SubCell"/>
</dbReference>
<dbReference type="GO" id="GO:0005813">
    <property type="term" value="C:centrosome"/>
    <property type="evidence" value="ECO:0007669"/>
    <property type="project" value="UniProtKB-SubCell"/>
</dbReference>
<dbReference type="InterPro" id="IPR000253">
    <property type="entry name" value="FHA_dom"/>
</dbReference>
<comment type="similarity">
    <text evidence="16">Belongs to the SLMAP family.</text>
</comment>
<name>A0A6P9DMB7_PANGU</name>
<evidence type="ECO:0000313" key="24">
    <source>
        <dbReference type="RefSeq" id="XP_034292380.1"/>
    </source>
</evidence>
<keyword evidence="12" id="KW-0206">Cytoskeleton</keyword>
<feature type="coiled-coil region" evidence="19">
    <location>
        <begin position="492"/>
        <end position="795"/>
    </location>
</feature>
<protein>
    <recommendedName>
        <fullName evidence="18">Sarcolemmal membrane-associated protein</fullName>
    </recommendedName>
</protein>
<evidence type="ECO:0000256" key="12">
    <source>
        <dbReference type="ARBA" id="ARBA00023212"/>
    </source>
</evidence>
<dbReference type="CTD" id="7871"/>
<evidence type="ECO:0000256" key="5">
    <source>
        <dbReference type="ARBA" id="ARBA00022553"/>
    </source>
</evidence>
<dbReference type="Proteomes" id="UP001652622">
    <property type="component" value="Unplaced"/>
</dbReference>
<proteinExistence type="inferred from homology"/>
<evidence type="ECO:0000256" key="3">
    <source>
        <dbReference type="ARBA" id="ARBA00022475"/>
    </source>
</evidence>
<evidence type="ECO:0000256" key="6">
    <source>
        <dbReference type="ARBA" id="ARBA00022692"/>
    </source>
</evidence>
<evidence type="ECO:0000256" key="14">
    <source>
        <dbReference type="ARBA" id="ARBA00057671"/>
    </source>
</evidence>
<keyword evidence="23" id="KW-1185">Reference proteome</keyword>
<dbReference type="CDD" id="cd21911">
    <property type="entry name" value="CC1_SLMAP"/>
    <property type="match status" value="1"/>
</dbReference>
<gene>
    <name evidence="24" type="primary">SLMAP</name>
</gene>
<reference evidence="24" key="1">
    <citation type="submission" date="2025-08" db="UniProtKB">
        <authorList>
            <consortium name="RefSeq"/>
        </authorList>
    </citation>
    <scope>IDENTIFICATION</scope>
    <source>
        <tissue evidence="24">Blood</tissue>
    </source>
</reference>
<evidence type="ECO:0000256" key="4">
    <source>
        <dbReference type="ARBA" id="ARBA00022490"/>
    </source>
</evidence>
<keyword evidence="6 21" id="KW-0812">Transmembrane</keyword>
<comment type="subunit">
    <text evidence="17">Homodimer. Interacts with myosin. Interacts with SIKE1 and both associate with the STRIPAK core complex composed of PP2A catalytic and scaffolding subunits, the striatins (PP2A regulatory subunits), the striatin-associated proteins MOB4, STRIP1 and STRIP2, PDCD10 and members of the STE20 kinases, such as STK24 and STK26. Interacts (via FHA domain) with STK3 (when phosphorylated); the interaction associates STK3 with the STRIPAK complex.</text>
</comment>
<dbReference type="RefSeq" id="XP_034292380.1">
    <property type="nucleotide sequence ID" value="XM_034436489.2"/>
</dbReference>
<evidence type="ECO:0000256" key="19">
    <source>
        <dbReference type="SAM" id="Coils"/>
    </source>
</evidence>
<dbReference type="GO" id="GO:0042383">
    <property type="term" value="C:sarcolemma"/>
    <property type="evidence" value="ECO:0007669"/>
    <property type="project" value="UniProtKB-SubCell"/>
</dbReference>
<dbReference type="Pfam" id="PF00498">
    <property type="entry name" value="FHA"/>
    <property type="match status" value="1"/>
</dbReference>
<dbReference type="GO" id="GO:0072659">
    <property type="term" value="P:protein localization to plasma membrane"/>
    <property type="evidence" value="ECO:0007669"/>
    <property type="project" value="TreeGrafter"/>
</dbReference>
<feature type="coiled-coil region" evidence="19">
    <location>
        <begin position="172"/>
        <end position="199"/>
    </location>
</feature>
<keyword evidence="3" id="KW-1003">Cell membrane</keyword>
<evidence type="ECO:0000256" key="16">
    <source>
        <dbReference type="ARBA" id="ARBA00061687"/>
    </source>
</evidence>
<evidence type="ECO:0000256" key="17">
    <source>
        <dbReference type="ARBA" id="ARBA00066015"/>
    </source>
</evidence>
<dbReference type="GO" id="GO:0031966">
    <property type="term" value="C:mitochondrial membrane"/>
    <property type="evidence" value="ECO:0007669"/>
    <property type="project" value="UniProtKB-SubCell"/>
</dbReference>